<accession>A0A8D8Y354</accession>
<organism evidence="1">
    <name type="scientific">Cacopsylla melanoneura</name>
    <dbReference type="NCBI Taxonomy" id="428564"/>
    <lineage>
        <taxon>Eukaryota</taxon>
        <taxon>Metazoa</taxon>
        <taxon>Ecdysozoa</taxon>
        <taxon>Arthropoda</taxon>
        <taxon>Hexapoda</taxon>
        <taxon>Insecta</taxon>
        <taxon>Pterygota</taxon>
        <taxon>Neoptera</taxon>
        <taxon>Paraneoptera</taxon>
        <taxon>Hemiptera</taxon>
        <taxon>Sternorrhyncha</taxon>
        <taxon>Psylloidea</taxon>
        <taxon>Psyllidae</taxon>
        <taxon>Psyllinae</taxon>
        <taxon>Cacopsylla</taxon>
    </lineage>
</organism>
<reference evidence="1" key="1">
    <citation type="submission" date="2021-05" db="EMBL/GenBank/DDBJ databases">
        <authorList>
            <person name="Alioto T."/>
            <person name="Alioto T."/>
            <person name="Gomez Garrido J."/>
        </authorList>
    </citation>
    <scope>NUCLEOTIDE SEQUENCE</scope>
</reference>
<dbReference type="AlphaFoldDB" id="A0A8D8Y354"/>
<evidence type="ECO:0000313" key="1">
    <source>
        <dbReference type="EMBL" id="CAG6719053.1"/>
    </source>
</evidence>
<name>A0A8D8Y354_9HEMI</name>
<sequence>MWAISPSQIYPCGENMATFCARPMRCVRRDYLCGPELRRTKYSLISVSTSEVLCFSEQFTHQLNKSMFYPLPFSLITHPCNWYLLFSRYVDFVSSTSGFHTNFAR</sequence>
<proteinExistence type="predicted"/>
<protein>
    <submittedName>
        <fullName evidence="1">Uncharacterized protein</fullName>
    </submittedName>
</protein>
<dbReference type="EMBL" id="HBUF01358225">
    <property type="protein sequence ID" value="CAG6719053.1"/>
    <property type="molecule type" value="Transcribed_RNA"/>
</dbReference>